<dbReference type="AlphaFoldDB" id="A0AAJ6BC46"/>
<gene>
    <name evidence="3" type="ORF">P0Y58_01260</name>
</gene>
<evidence type="ECO:0000256" key="1">
    <source>
        <dbReference type="SAM" id="MobiDB-lite"/>
    </source>
</evidence>
<keyword evidence="2" id="KW-1133">Transmembrane helix</keyword>
<accession>A0AAJ6BC46</accession>
<evidence type="ECO:0000256" key="2">
    <source>
        <dbReference type="SAM" id="Phobius"/>
    </source>
</evidence>
<name>A0AAJ6BC46_9PSED</name>
<dbReference type="InterPro" id="IPR047774">
    <property type="entry name" value="SrfA-like"/>
</dbReference>
<dbReference type="NCBIfam" id="NF040486">
    <property type="entry name" value="SrfA_fam"/>
    <property type="match status" value="1"/>
</dbReference>
<evidence type="ECO:0000313" key="3">
    <source>
        <dbReference type="EMBL" id="WEK30847.1"/>
    </source>
</evidence>
<feature type="transmembrane region" description="Helical" evidence="2">
    <location>
        <begin position="219"/>
        <end position="237"/>
    </location>
</feature>
<reference evidence="3" key="1">
    <citation type="submission" date="2023-03" db="EMBL/GenBank/DDBJ databases">
        <title>Andean soil-derived lignocellulolytic bacterial consortium as a source of novel taxa and putative plastic-active enzymes.</title>
        <authorList>
            <person name="Diaz-Garcia L."/>
            <person name="Chuvochina M."/>
            <person name="Feuerriegel G."/>
            <person name="Bunk B."/>
            <person name="Sproer C."/>
            <person name="Streit W.R."/>
            <person name="Rodriguez L.M."/>
            <person name="Overmann J."/>
            <person name="Jimenez D.J."/>
        </authorList>
    </citation>
    <scope>NUCLEOTIDE SEQUENCE</scope>
    <source>
        <strain evidence="3">MAG 876</strain>
    </source>
</reference>
<evidence type="ECO:0000313" key="4">
    <source>
        <dbReference type="Proteomes" id="UP001216329"/>
    </source>
</evidence>
<keyword evidence="2" id="KW-0812">Transmembrane</keyword>
<sequence>MRGVLLRSGRSEHFTALGETGQPVYRAALQIREAIRRKYPEHPELIEHLAIPQSDEQGRTIDWYSDRPGDVIPWSSATEEERAPARVQLEMLQSKINALSNTLLGLDANGQPSATARKAAEGDNAVFGKLLTCVVPFPDENFVYLVDGRPVLTFWGFIHAGAERSRQPLHCLYPRTAPIAEPVAAPLAPPAAPIAPAAAAAVPPVAAVTRLPWWRNLRWILPLLLMLALLLLLLFGLRGCIPGVNLSGPGFPDLGRNTSVPVNHQGQVTTQSSNLVGAANGATGATAPDPAASTGDPASLSGDPADAGGAAPQGDSQAPADSADTPAQGNPETPPAPEQQPAPEQTPDAPPPGEAEASTPENTQPAPPQLADEQAQTGNPPPQPDDLSIPPNAADGNADFLNGKWAGAGIQEAGTGKPLRLKYDFQNGKGQATVTRPDKVQCHAPVAAAMQGGLLSINSSGQAACADGSSYDLPQVGCKAKANGAADCNANYGAKGFDIQMKKAG</sequence>
<dbReference type="Proteomes" id="UP001216329">
    <property type="component" value="Chromosome"/>
</dbReference>
<feature type="compositionally biased region" description="Low complexity" evidence="1">
    <location>
        <begin position="278"/>
        <end position="321"/>
    </location>
</feature>
<dbReference type="EMBL" id="CP119325">
    <property type="protein sequence ID" value="WEK30847.1"/>
    <property type="molecule type" value="Genomic_DNA"/>
</dbReference>
<organism evidence="3 4">
    <name type="scientific">Candidatus Pseudomonas phytovorans</name>
    <dbReference type="NCBI Taxonomy" id="3121377"/>
    <lineage>
        <taxon>Bacteria</taxon>
        <taxon>Pseudomonadati</taxon>
        <taxon>Pseudomonadota</taxon>
        <taxon>Gammaproteobacteria</taxon>
        <taxon>Pseudomonadales</taxon>
        <taxon>Pseudomonadaceae</taxon>
        <taxon>Pseudomonas</taxon>
    </lineage>
</organism>
<proteinExistence type="predicted"/>
<keyword evidence="2" id="KW-0472">Membrane</keyword>
<protein>
    <submittedName>
        <fullName evidence="3">SrfA family protein</fullName>
    </submittedName>
</protein>
<feature type="region of interest" description="Disordered" evidence="1">
    <location>
        <begin position="278"/>
        <end position="400"/>
    </location>
</feature>